<keyword evidence="3" id="KW-1185">Reference proteome</keyword>
<keyword evidence="1" id="KW-0732">Signal</keyword>
<reference evidence="2" key="1">
    <citation type="submission" date="2021-01" db="EMBL/GenBank/DDBJ databases">
        <title>Marivirga sp. nov., isolated from intertidal surface sediments.</title>
        <authorList>
            <person name="Zhang M."/>
        </authorList>
    </citation>
    <scope>NUCLEOTIDE SEQUENCE</scope>
    <source>
        <strain evidence="2">SM1354</strain>
    </source>
</reference>
<evidence type="ECO:0000256" key="1">
    <source>
        <dbReference type="SAM" id="SignalP"/>
    </source>
</evidence>
<accession>A0A937DIJ9</accession>
<evidence type="ECO:0000313" key="3">
    <source>
        <dbReference type="Proteomes" id="UP000642920"/>
    </source>
</evidence>
<sequence>MITRKFSLACLVALFSSLLITSCDDTTEDTSYNIPENYEFENVDYSGQETRIAMLAELSAYAKTSNNGEVVSAAEMQAMFENSNAPFADEALNASSKNLKSKTFELDQELIESYFQKLETATQTAAITGSNGTPGLVSSNDGAKTYFFDENGYEYAQLIEKGLMGACFYYQTLGVYLTPVKIGETVDNTEVEEGKGTAMEHHWDEAFGYLSLPTNYPNSDASLNFWAKYIDGRQSDLNVGTKLMNAFIKGRAAISAGDMRTKAEATAEIYTEFEIVAAATGIHYINAALTAYTDDAIRNYTLSEAWAFINALQYNPNKTLSTAEVVEIRDMLGDNFYTVSRADLEAAKVELATAFNLTEIADTL</sequence>
<dbReference type="EMBL" id="JAERQG010000001">
    <property type="protein sequence ID" value="MBL0764256.1"/>
    <property type="molecule type" value="Genomic_DNA"/>
</dbReference>
<dbReference type="InterPro" id="IPR032331">
    <property type="entry name" value="DUF4856"/>
</dbReference>
<protein>
    <submittedName>
        <fullName evidence="2">DUF4856 domain-containing protein</fullName>
    </submittedName>
</protein>
<dbReference type="Pfam" id="PF16148">
    <property type="entry name" value="DUF4856"/>
    <property type="match status" value="1"/>
</dbReference>
<evidence type="ECO:0000313" key="2">
    <source>
        <dbReference type="EMBL" id="MBL0764256.1"/>
    </source>
</evidence>
<dbReference type="AlphaFoldDB" id="A0A937DIJ9"/>
<dbReference type="Proteomes" id="UP000642920">
    <property type="component" value="Unassembled WGS sequence"/>
</dbReference>
<organism evidence="2 3">
    <name type="scientific">Marivirga atlantica</name>
    <dbReference type="NCBI Taxonomy" id="1548457"/>
    <lineage>
        <taxon>Bacteria</taxon>
        <taxon>Pseudomonadati</taxon>
        <taxon>Bacteroidota</taxon>
        <taxon>Cytophagia</taxon>
        <taxon>Cytophagales</taxon>
        <taxon>Marivirgaceae</taxon>
        <taxon>Marivirga</taxon>
    </lineage>
</organism>
<comment type="caution">
    <text evidence="2">The sequence shown here is derived from an EMBL/GenBank/DDBJ whole genome shotgun (WGS) entry which is preliminary data.</text>
</comment>
<dbReference type="RefSeq" id="WP_201917666.1">
    <property type="nucleotide sequence ID" value="NZ_JAERQG010000001.1"/>
</dbReference>
<name>A0A937DIJ9_9BACT</name>
<feature type="signal peptide" evidence="1">
    <location>
        <begin position="1"/>
        <end position="22"/>
    </location>
</feature>
<dbReference type="PROSITE" id="PS51257">
    <property type="entry name" value="PROKAR_LIPOPROTEIN"/>
    <property type="match status" value="1"/>
</dbReference>
<feature type="chain" id="PRO_5037160367" evidence="1">
    <location>
        <begin position="23"/>
        <end position="364"/>
    </location>
</feature>
<gene>
    <name evidence="2" type="ORF">JKP34_03260</name>
</gene>
<proteinExistence type="predicted"/>